<dbReference type="AlphaFoldDB" id="A0A5N6D3A8"/>
<evidence type="ECO:0000313" key="1">
    <source>
        <dbReference type="EMBL" id="KAB8199735.1"/>
    </source>
</evidence>
<keyword evidence="2" id="KW-1185">Reference proteome</keyword>
<dbReference type="Proteomes" id="UP000326532">
    <property type="component" value="Unassembled WGS sequence"/>
</dbReference>
<gene>
    <name evidence="1" type="ORF">BDV34DRAFT_206188</name>
</gene>
<accession>A0A5N6D3A8</accession>
<sequence>MNHASHRVCVTDLFAPVPPPPLLLCLSYLLAHYTPFTLSLRFISPSLSPQKHYCNSLFPLSLLPNFFFEPFESSVLVTMNP</sequence>
<organism evidence="1 2">
    <name type="scientific">Aspergillus parasiticus</name>
    <dbReference type="NCBI Taxonomy" id="5067"/>
    <lineage>
        <taxon>Eukaryota</taxon>
        <taxon>Fungi</taxon>
        <taxon>Dikarya</taxon>
        <taxon>Ascomycota</taxon>
        <taxon>Pezizomycotina</taxon>
        <taxon>Eurotiomycetes</taxon>
        <taxon>Eurotiomycetidae</taxon>
        <taxon>Eurotiales</taxon>
        <taxon>Aspergillaceae</taxon>
        <taxon>Aspergillus</taxon>
        <taxon>Aspergillus subgen. Circumdati</taxon>
    </lineage>
</organism>
<proteinExistence type="predicted"/>
<dbReference type="EMBL" id="ML735064">
    <property type="protein sequence ID" value="KAB8199735.1"/>
    <property type="molecule type" value="Genomic_DNA"/>
</dbReference>
<evidence type="ECO:0000313" key="2">
    <source>
        <dbReference type="Proteomes" id="UP000326532"/>
    </source>
</evidence>
<protein>
    <submittedName>
        <fullName evidence="1">Uncharacterized protein</fullName>
    </submittedName>
</protein>
<reference evidence="1 2" key="1">
    <citation type="submission" date="2019-04" db="EMBL/GenBank/DDBJ databases">
        <title>Fungal friends and foes A comparative genomics study of 23 Aspergillus species from section Flavi.</title>
        <authorList>
            <consortium name="DOE Joint Genome Institute"/>
            <person name="Kjaerbolling I."/>
            <person name="Vesth T.C."/>
            <person name="Frisvad J.C."/>
            <person name="Nybo J.L."/>
            <person name="Theobald S."/>
            <person name="Kildgaard S."/>
            <person name="Petersen T.I."/>
            <person name="Kuo A."/>
            <person name="Sato A."/>
            <person name="Lyhne E.K."/>
            <person name="Kogle M.E."/>
            <person name="Wiebenga A."/>
            <person name="Kun R.S."/>
            <person name="Lubbers R.J."/>
            <person name="Makela M.R."/>
            <person name="Barry K."/>
            <person name="Chovatia M."/>
            <person name="Clum A."/>
            <person name="Daum C."/>
            <person name="Haridas S."/>
            <person name="He G."/>
            <person name="LaButti K."/>
            <person name="Lipzen A."/>
            <person name="Mondo S."/>
            <person name="Pangilinan J."/>
            <person name="Riley R."/>
            <person name="Salamov A."/>
            <person name="Simmons B.A."/>
            <person name="Magnuson J.K."/>
            <person name="Henrissat B."/>
            <person name="Mortensen U.H."/>
            <person name="Larsen T.O."/>
            <person name="De vries R.P."/>
            <person name="Grigoriev I.V."/>
            <person name="Machida M."/>
            <person name="Baker S.E."/>
            <person name="Andersen M.R."/>
        </authorList>
    </citation>
    <scope>NUCLEOTIDE SEQUENCE [LARGE SCALE GENOMIC DNA]</scope>
    <source>
        <strain evidence="1 2">CBS 117618</strain>
    </source>
</reference>
<name>A0A5N6D3A8_ASPPA</name>
<dbReference type="VEuPathDB" id="FungiDB:BDV34DRAFT_206188"/>